<evidence type="ECO:0000256" key="4">
    <source>
        <dbReference type="ARBA" id="ARBA00023002"/>
    </source>
</evidence>
<dbReference type="InterPro" id="IPR013154">
    <property type="entry name" value="ADH-like_N"/>
</dbReference>
<dbReference type="Pfam" id="PF08240">
    <property type="entry name" value="ADH_N"/>
    <property type="match status" value="1"/>
</dbReference>
<organism evidence="6 7">
    <name type="scientific">Brevibacterium salitolerans</name>
    <dbReference type="NCBI Taxonomy" id="1403566"/>
    <lineage>
        <taxon>Bacteria</taxon>
        <taxon>Bacillati</taxon>
        <taxon>Actinomycetota</taxon>
        <taxon>Actinomycetes</taxon>
        <taxon>Micrococcales</taxon>
        <taxon>Brevibacteriaceae</taxon>
        <taxon>Brevibacterium</taxon>
    </lineage>
</organism>
<protein>
    <submittedName>
        <fullName evidence="6">Zinc-dependent alcohol dehydrogenase family protein</fullName>
    </submittedName>
</protein>
<dbReference type="SUPFAM" id="SSF51735">
    <property type="entry name" value="NAD(P)-binding Rossmann-fold domains"/>
    <property type="match status" value="1"/>
</dbReference>
<evidence type="ECO:0000256" key="3">
    <source>
        <dbReference type="ARBA" id="ARBA00022833"/>
    </source>
</evidence>
<accession>A0ABN2WI05</accession>
<keyword evidence="4" id="KW-0560">Oxidoreductase</keyword>
<dbReference type="Gene3D" id="3.90.180.10">
    <property type="entry name" value="Medium-chain alcohol dehydrogenases, catalytic domain"/>
    <property type="match status" value="1"/>
</dbReference>
<dbReference type="SMART" id="SM00829">
    <property type="entry name" value="PKS_ER"/>
    <property type="match status" value="1"/>
</dbReference>
<dbReference type="InterPro" id="IPR036291">
    <property type="entry name" value="NAD(P)-bd_dom_sf"/>
</dbReference>
<keyword evidence="2" id="KW-0479">Metal-binding</keyword>
<dbReference type="PANTHER" id="PTHR43401">
    <property type="entry name" value="L-THREONINE 3-DEHYDROGENASE"/>
    <property type="match status" value="1"/>
</dbReference>
<comment type="cofactor">
    <cofactor evidence="1">
        <name>Zn(2+)</name>
        <dbReference type="ChEBI" id="CHEBI:29105"/>
    </cofactor>
</comment>
<dbReference type="InterPro" id="IPR011032">
    <property type="entry name" value="GroES-like_sf"/>
</dbReference>
<keyword evidence="7" id="KW-1185">Reference proteome</keyword>
<name>A0ABN2WI05_9MICO</name>
<keyword evidence="3" id="KW-0862">Zinc</keyword>
<comment type="caution">
    <text evidence="6">The sequence shown here is derived from an EMBL/GenBank/DDBJ whole genome shotgun (WGS) entry which is preliminary data.</text>
</comment>
<evidence type="ECO:0000259" key="5">
    <source>
        <dbReference type="SMART" id="SM00829"/>
    </source>
</evidence>
<reference evidence="6 7" key="1">
    <citation type="journal article" date="2019" name="Int. J. Syst. Evol. Microbiol.">
        <title>The Global Catalogue of Microorganisms (GCM) 10K type strain sequencing project: providing services to taxonomists for standard genome sequencing and annotation.</title>
        <authorList>
            <consortium name="The Broad Institute Genomics Platform"/>
            <consortium name="The Broad Institute Genome Sequencing Center for Infectious Disease"/>
            <person name="Wu L."/>
            <person name="Ma J."/>
        </authorList>
    </citation>
    <scope>NUCLEOTIDE SEQUENCE [LARGE SCALE GENOMIC DNA]</scope>
    <source>
        <strain evidence="6 7">JCM 15900</strain>
    </source>
</reference>
<evidence type="ECO:0000256" key="2">
    <source>
        <dbReference type="ARBA" id="ARBA00022723"/>
    </source>
</evidence>
<sequence length="335" mass="35183">MNRPDTVRTVRIAGPGALELTEVPRPVLGVGELRARVEACGICGSDGMFAGLGRIPATTPFGHEVVAEVVETGPGTDPQWQGRRAVLLPFGSCGTCVQCRQGEETRCTGGFGNYAAGFADEAVVQAAAVPDWCVVPDGVSSTAASLLEPLAVAVRAVHKSEVLREERSLPVQVAGAGPIGLLVAYVLLRFGFSRVTVVERNEGKTSLLRELLPGARILTSLPEEPVHCLFECAGAQPVLDHAVTQGVERGGRICLVAAYKAAPTLDALQFMARELTMIGSFSATLADAESASRILFAEADVLQSLVTDTVPLEDVQGAFDRLRAGGLLGKCVVRP</sequence>
<gene>
    <name evidence="6" type="ORF">GCM10009823_08260</name>
</gene>
<dbReference type="Gene3D" id="3.40.50.720">
    <property type="entry name" value="NAD(P)-binding Rossmann-like Domain"/>
    <property type="match status" value="1"/>
</dbReference>
<feature type="domain" description="Enoyl reductase (ER)" evidence="5">
    <location>
        <begin position="14"/>
        <end position="333"/>
    </location>
</feature>
<evidence type="ECO:0000256" key="1">
    <source>
        <dbReference type="ARBA" id="ARBA00001947"/>
    </source>
</evidence>
<dbReference type="InterPro" id="IPR031640">
    <property type="entry name" value="Glu_dehyd_C"/>
</dbReference>
<dbReference type="InterPro" id="IPR050129">
    <property type="entry name" value="Zn_alcohol_dh"/>
</dbReference>
<evidence type="ECO:0000313" key="7">
    <source>
        <dbReference type="Proteomes" id="UP001500984"/>
    </source>
</evidence>
<dbReference type="InterPro" id="IPR020843">
    <property type="entry name" value="ER"/>
</dbReference>
<evidence type="ECO:0000313" key="6">
    <source>
        <dbReference type="EMBL" id="GAA2091259.1"/>
    </source>
</evidence>
<dbReference type="EMBL" id="BAAAPZ010000002">
    <property type="protein sequence ID" value="GAA2091259.1"/>
    <property type="molecule type" value="Genomic_DNA"/>
</dbReference>
<dbReference type="PANTHER" id="PTHR43401:SF2">
    <property type="entry name" value="L-THREONINE 3-DEHYDROGENASE"/>
    <property type="match status" value="1"/>
</dbReference>
<proteinExistence type="predicted"/>
<dbReference type="SUPFAM" id="SSF50129">
    <property type="entry name" value="GroES-like"/>
    <property type="match status" value="1"/>
</dbReference>
<dbReference type="Proteomes" id="UP001500984">
    <property type="component" value="Unassembled WGS sequence"/>
</dbReference>
<dbReference type="RefSeq" id="WP_344335392.1">
    <property type="nucleotide sequence ID" value="NZ_BAAAPZ010000002.1"/>
</dbReference>
<dbReference type="Pfam" id="PF16912">
    <property type="entry name" value="Glu_dehyd_C"/>
    <property type="match status" value="1"/>
</dbReference>